<dbReference type="AlphaFoldDB" id="A0A4V2UI70"/>
<keyword evidence="2" id="KW-1185">Reference proteome</keyword>
<proteinExistence type="predicted"/>
<protein>
    <submittedName>
        <fullName evidence="1">Uncharacterized protein</fullName>
    </submittedName>
</protein>
<organism evidence="1 2">
    <name type="scientific">Reinekea marinisedimentorum</name>
    <dbReference type="NCBI Taxonomy" id="230495"/>
    <lineage>
        <taxon>Bacteria</taxon>
        <taxon>Pseudomonadati</taxon>
        <taxon>Pseudomonadota</taxon>
        <taxon>Gammaproteobacteria</taxon>
        <taxon>Oceanospirillales</taxon>
        <taxon>Saccharospirillaceae</taxon>
        <taxon>Reinekea</taxon>
    </lineage>
</organism>
<comment type="caution">
    <text evidence="1">The sequence shown here is derived from an EMBL/GenBank/DDBJ whole genome shotgun (WGS) entry which is preliminary data.</text>
</comment>
<name>A0A4V2UI70_9GAMM</name>
<dbReference type="EMBL" id="SLZR01000049">
    <property type="protein sequence ID" value="TCS33788.1"/>
    <property type="molecule type" value="Genomic_DNA"/>
</dbReference>
<accession>A0A4V2UI70</accession>
<gene>
    <name evidence="1" type="ORF">BCF53_1492</name>
</gene>
<sequence>MYSDAINLAKLSISLTENESNGDVLARNSVLNSIFSLEAAANCFLDCCDQPKSLSKSFDKLAMVEKYELLLLYKNREKRLDRGSAIVQKVSELVSKRNSYVHPRPKSIEPQYEKNEITERDYQFSKNSLLSSSMGFPENPMEWNGENAVQAINAVSDFMSMFLIEMCELTPKDSMQFLCDELYEDGVFKVMFGKEWSGHIIYARREWGVKSSFVYEPYLSASLT</sequence>
<dbReference type="Proteomes" id="UP000295793">
    <property type="component" value="Unassembled WGS sequence"/>
</dbReference>
<evidence type="ECO:0000313" key="1">
    <source>
        <dbReference type="EMBL" id="TCS33788.1"/>
    </source>
</evidence>
<reference evidence="1 2" key="1">
    <citation type="submission" date="2019-03" db="EMBL/GenBank/DDBJ databases">
        <title>Genomic Encyclopedia of Archaeal and Bacterial Type Strains, Phase II (KMG-II): from individual species to whole genera.</title>
        <authorList>
            <person name="Goeker M."/>
        </authorList>
    </citation>
    <scope>NUCLEOTIDE SEQUENCE [LARGE SCALE GENOMIC DNA]</scope>
    <source>
        <strain evidence="1 2">DSM 15388</strain>
    </source>
</reference>
<evidence type="ECO:0000313" key="2">
    <source>
        <dbReference type="Proteomes" id="UP000295793"/>
    </source>
</evidence>